<protein>
    <submittedName>
        <fullName evidence="1">Uncharacterized protein</fullName>
    </submittedName>
</protein>
<evidence type="ECO:0000313" key="2">
    <source>
        <dbReference type="Proteomes" id="UP001174934"/>
    </source>
</evidence>
<evidence type="ECO:0000313" key="1">
    <source>
        <dbReference type="EMBL" id="KAK0612853.1"/>
    </source>
</evidence>
<dbReference type="Proteomes" id="UP001174934">
    <property type="component" value="Unassembled WGS sequence"/>
</dbReference>
<keyword evidence="2" id="KW-1185">Reference proteome</keyword>
<organism evidence="1 2">
    <name type="scientific">Bombardia bombarda</name>
    <dbReference type="NCBI Taxonomy" id="252184"/>
    <lineage>
        <taxon>Eukaryota</taxon>
        <taxon>Fungi</taxon>
        <taxon>Dikarya</taxon>
        <taxon>Ascomycota</taxon>
        <taxon>Pezizomycotina</taxon>
        <taxon>Sordariomycetes</taxon>
        <taxon>Sordariomycetidae</taxon>
        <taxon>Sordariales</taxon>
        <taxon>Lasiosphaeriaceae</taxon>
        <taxon>Bombardia</taxon>
    </lineage>
</organism>
<feature type="non-terminal residue" evidence="1">
    <location>
        <position position="1"/>
    </location>
</feature>
<gene>
    <name evidence="1" type="ORF">B0T17DRAFT_541936</name>
</gene>
<proteinExistence type="predicted"/>
<dbReference type="AlphaFoldDB" id="A0AA39WBQ5"/>
<dbReference type="EMBL" id="JAULSR010000008">
    <property type="protein sequence ID" value="KAK0612853.1"/>
    <property type="molecule type" value="Genomic_DNA"/>
</dbReference>
<comment type="caution">
    <text evidence="1">The sequence shown here is derived from an EMBL/GenBank/DDBJ whole genome shotgun (WGS) entry which is preliminary data.</text>
</comment>
<sequence length="56" mass="6031">MGPLPSTFQQLACINAKAGTAPRCVLPSVPAECRSTSRAPWQYLVANTTSQLTPWL</sequence>
<reference evidence="1" key="1">
    <citation type="submission" date="2023-06" db="EMBL/GenBank/DDBJ databases">
        <title>Genome-scale phylogeny and comparative genomics of the fungal order Sordariales.</title>
        <authorList>
            <consortium name="Lawrence Berkeley National Laboratory"/>
            <person name="Hensen N."/>
            <person name="Bonometti L."/>
            <person name="Westerberg I."/>
            <person name="Brannstrom I.O."/>
            <person name="Guillou S."/>
            <person name="Cros-Aarteil S."/>
            <person name="Calhoun S."/>
            <person name="Haridas S."/>
            <person name="Kuo A."/>
            <person name="Mondo S."/>
            <person name="Pangilinan J."/>
            <person name="Riley R."/>
            <person name="LaButti K."/>
            <person name="Andreopoulos B."/>
            <person name="Lipzen A."/>
            <person name="Chen C."/>
            <person name="Yanf M."/>
            <person name="Daum C."/>
            <person name="Ng V."/>
            <person name="Clum A."/>
            <person name="Steindorff A."/>
            <person name="Ohm R."/>
            <person name="Martin F."/>
            <person name="Silar P."/>
            <person name="Natvig D."/>
            <person name="Lalanne C."/>
            <person name="Gautier V."/>
            <person name="Ament-velasquez S.L."/>
            <person name="Kruys A."/>
            <person name="Hutchinson M.I."/>
            <person name="Powell A.J."/>
            <person name="Barry K."/>
            <person name="Miller A.N."/>
            <person name="Grigoriev I.V."/>
            <person name="Debuchy R."/>
            <person name="Gladieux P."/>
            <person name="Thoren M.H."/>
            <person name="Johannesson H."/>
        </authorList>
    </citation>
    <scope>NUCLEOTIDE SEQUENCE</scope>
    <source>
        <strain evidence="1">SMH3391-2</strain>
    </source>
</reference>
<name>A0AA39WBQ5_9PEZI</name>
<accession>A0AA39WBQ5</accession>